<keyword evidence="2" id="KW-1185">Reference proteome</keyword>
<proteinExistence type="predicted"/>
<dbReference type="EMBL" id="JADNRY010000091">
    <property type="protein sequence ID" value="KAF9066196.1"/>
    <property type="molecule type" value="Genomic_DNA"/>
</dbReference>
<accession>A0A9P5U4R5</accession>
<sequence length="61" mass="7157">MEENQLPQVSHCYRRYRIHLTLLVQCRHESEERGASTSLLTIQLPALPHHLTHERILSNVT</sequence>
<comment type="caution">
    <text evidence="1">The sequence shown here is derived from an EMBL/GenBank/DDBJ whole genome shotgun (WGS) entry which is preliminary data.</text>
</comment>
<evidence type="ECO:0000313" key="2">
    <source>
        <dbReference type="Proteomes" id="UP000772434"/>
    </source>
</evidence>
<name>A0A9P5U4R5_9AGAR</name>
<reference evidence="1" key="1">
    <citation type="submission" date="2020-11" db="EMBL/GenBank/DDBJ databases">
        <authorList>
            <consortium name="DOE Joint Genome Institute"/>
            <person name="Ahrendt S."/>
            <person name="Riley R."/>
            <person name="Andreopoulos W."/>
            <person name="Labutti K."/>
            <person name="Pangilinan J."/>
            <person name="Ruiz-Duenas F.J."/>
            <person name="Barrasa J.M."/>
            <person name="Sanchez-Garcia M."/>
            <person name="Camarero S."/>
            <person name="Miyauchi S."/>
            <person name="Serrano A."/>
            <person name="Linde D."/>
            <person name="Babiker R."/>
            <person name="Drula E."/>
            <person name="Ayuso-Fernandez I."/>
            <person name="Pacheco R."/>
            <person name="Padilla G."/>
            <person name="Ferreira P."/>
            <person name="Barriuso J."/>
            <person name="Kellner H."/>
            <person name="Castanera R."/>
            <person name="Alfaro M."/>
            <person name="Ramirez L."/>
            <person name="Pisabarro A.G."/>
            <person name="Kuo A."/>
            <person name="Tritt A."/>
            <person name="Lipzen A."/>
            <person name="He G."/>
            <person name="Yan M."/>
            <person name="Ng V."/>
            <person name="Cullen D."/>
            <person name="Martin F."/>
            <person name="Rosso M.-N."/>
            <person name="Henrissat B."/>
            <person name="Hibbett D."/>
            <person name="Martinez A.T."/>
            <person name="Grigoriev I.V."/>
        </authorList>
    </citation>
    <scope>NUCLEOTIDE SEQUENCE</scope>
    <source>
        <strain evidence="1">AH 40177</strain>
    </source>
</reference>
<dbReference type="Proteomes" id="UP000772434">
    <property type="component" value="Unassembled WGS sequence"/>
</dbReference>
<gene>
    <name evidence="1" type="ORF">BDP27DRAFT_1047109</name>
</gene>
<organism evidence="1 2">
    <name type="scientific">Rhodocollybia butyracea</name>
    <dbReference type="NCBI Taxonomy" id="206335"/>
    <lineage>
        <taxon>Eukaryota</taxon>
        <taxon>Fungi</taxon>
        <taxon>Dikarya</taxon>
        <taxon>Basidiomycota</taxon>
        <taxon>Agaricomycotina</taxon>
        <taxon>Agaricomycetes</taxon>
        <taxon>Agaricomycetidae</taxon>
        <taxon>Agaricales</taxon>
        <taxon>Marasmiineae</taxon>
        <taxon>Omphalotaceae</taxon>
        <taxon>Rhodocollybia</taxon>
    </lineage>
</organism>
<dbReference type="AlphaFoldDB" id="A0A9P5U4R5"/>
<protein>
    <submittedName>
        <fullName evidence="1">Uncharacterized protein</fullName>
    </submittedName>
</protein>
<evidence type="ECO:0000313" key="1">
    <source>
        <dbReference type="EMBL" id="KAF9066196.1"/>
    </source>
</evidence>